<dbReference type="Gene3D" id="1.20.1280.50">
    <property type="match status" value="1"/>
</dbReference>
<dbReference type="InterPro" id="IPR032675">
    <property type="entry name" value="LRR_dom_sf"/>
</dbReference>
<evidence type="ECO:0008006" key="3">
    <source>
        <dbReference type="Google" id="ProtNLM"/>
    </source>
</evidence>
<proteinExistence type="predicted"/>
<dbReference type="EMBL" id="JACAZE010000035">
    <property type="protein sequence ID" value="KAF7288402.1"/>
    <property type="molecule type" value="Genomic_DNA"/>
</dbReference>
<dbReference type="Gene3D" id="3.80.10.10">
    <property type="entry name" value="Ribonuclease Inhibitor"/>
    <property type="match status" value="1"/>
</dbReference>
<dbReference type="Proteomes" id="UP000613580">
    <property type="component" value="Unassembled WGS sequence"/>
</dbReference>
<keyword evidence="2" id="KW-1185">Reference proteome</keyword>
<dbReference type="OrthoDB" id="3365698at2759"/>
<reference evidence="1" key="1">
    <citation type="submission" date="2020-05" db="EMBL/GenBank/DDBJ databases">
        <title>Mycena genomes resolve the evolution of fungal bioluminescence.</title>
        <authorList>
            <person name="Tsai I.J."/>
        </authorList>
    </citation>
    <scope>NUCLEOTIDE SEQUENCE</scope>
    <source>
        <strain evidence="1">110903Hualien_Pintung</strain>
    </source>
</reference>
<comment type="caution">
    <text evidence="1">The sequence shown here is derived from an EMBL/GenBank/DDBJ whole genome shotgun (WGS) entry which is preliminary data.</text>
</comment>
<sequence length="531" mass="59041">MPRELDLPFGLATQHDPINGTQRASLVDLLRCGENDEEILAYEVDEMTQSLWEAQQMLSHQRRENELVASLLAPIRRIPPEVLGCIFEECVAISLSDDGYVITDVRCAPFLLTQVCSSWRALARSTPRLWTHLVLDLQTSKMYKYDVQSLWRLSAACPIHLTISQPIQSWNRSDFTFGSTRPATLLPLLIQHPDNVWSRLETLVLSIGLVYSDEGFSLVPGWPVLRHLKLDFRGGGHGVLQAARILELFHNSPKLTDVNLILTETRPTLHFPTYAGRHGLPWKNVLNLRLTLPPSAEQSIPIALDILGACSSLIDCTLDRIQTPSRPPPVEPPIVYLPKLRALAIAGSSTTEIFRYLQVPELVALSVNPNRLDVAAFLDMHGRSDGFKLRCLELLQCDNVGLTAALTIFTASPGIERLRLISMYDGALLDRLAPPPPSTGSADSTAQEAPGLLPKLGKLFISTSKEHSMVMALRRLLSHRHGHGPGVVPTQPIALHLELIDGTNLKRAPRVWKGSSQSFIQQQEIFPDRYS</sequence>
<gene>
    <name evidence="1" type="ORF">HMN09_01392700</name>
</gene>
<evidence type="ECO:0000313" key="2">
    <source>
        <dbReference type="Proteomes" id="UP000613580"/>
    </source>
</evidence>
<evidence type="ECO:0000313" key="1">
    <source>
        <dbReference type="EMBL" id="KAF7288402.1"/>
    </source>
</evidence>
<accession>A0A8H6RY32</accession>
<dbReference type="AlphaFoldDB" id="A0A8H6RY32"/>
<name>A0A8H6RY32_MYCCL</name>
<organism evidence="1 2">
    <name type="scientific">Mycena chlorophos</name>
    <name type="common">Agaric fungus</name>
    <name type="synonym">Agaricus chlorophos</name>
    <dbReference type="NCBI Taxonomy" id="658473"/>
    <lineage>
        <taxon>Eukaryota</taxon>
        <taxon>Fungi</taxon>
        <taxon>Dikarya</taxon>
        <taxon>Basidiomycota</taxon>
        <taxon>Agaricomycotina</taxon>
        <taxon>Agaricomycetes</taxon>
        <taxon>Agaricomycetidae</taxon>
        <taxon>Agaricales</taxon>
        <taxon>Marasmiineae</taxon>
        <taxon>Mycenaceae</taxon>
        <taxon>Mycena</taxon>
    </lineage>
</organism>
<protein>
    <recommendedName>
        <fullName evidence="3">F-box domain-containing protein</fullName>
    </recommendedName>
</protein>